<dbReference type="NCBIfam" id="NF033564">
    <property type="entry name" value="transpos_ISAs1"/>
    <property type="match status" value="1"/>
</dbReference>
<dbReference type="InterPro" id="IPR047647">
    <property type="entry name" value="ISAs1_transpos"/>
</dbReference>
<dbReference type="EMBL" id="JAEDAM010000035">
    <property type="protein sequence ID" value="MBS8122056.1"/>
    <property type="molecule type" value="Genomic_DNA"/>
</dbReference>
<keyword evidence="3" id="KW-1185">Reference proteome</keyword>
<evidence type="ECO:0000313" key="2">
    <source>
        <dbReference type="EMBL" id="MBS8122056.1"/>
    </source>
</evidence>
<name>A0ABS5QLI0_9BACT</name>
<dbReference type="PANTHER" id="PTHR30298:SF0">
    <property type="entry name" value="PROTEIN YBFL-RELATED"/>
    <property type="match status" value="1"/>
</dbReference>
<comment type="caution">
    <text evidence="2">The sequence shown here is derived from an EMBL/GenBank/DDBJ whole genome shotgun (WGS) entry which is preliminary data.</text>
</comment>
<dbReference type="InterPro" id="IPR002559">
    <property type="entry name" value="Transposase_11"/>
</dbReference>
<dbReference type="InterPro" id="IPR051698">
    <property type="entry name" value="Transposase_11-like"/>
</dbReference>
<gene>
    <name evidence="2" type="ORF">VAMP_84n6</name>
</gene>
<dbReference type="Proteomes" id="UP000680365">
    <property type="component" value="Unassembled WGS sequence"/>
</dbReference>
<protein>
    <submittedName>
        <fullName evidence="2">Transposase</fullName>
    </submittedName>
</protein>
<evidence type="ECO:0000259" key="1">
    <source>
        <dbReference type="Pfam" id="PF01609"/>
    </source>
</evidence>
<sequence length="121" mass="13792">MKKIREYSDKLSKMKETKDIKVISLDGKVIKGSFDNFKDQKAIQIFSALLNGEIILAHEEIDEKTNEIPIAQKFFEELGLKGIIITLDALHCQKKTFKKIIDSGNDAVIQLKGNQKKLMKK</sequence>
<feature type="domain" description="Transposase IS4-like" evidence="1">
    <location>
        <begin position="19"/>
        <end position="118"/>
    </location>
</feature>
<dbReference type="Pfam" id="PF01609">
    <property type="entry name" value="DDE_Tnp_1"/>
    <property type="match status" value="1"/>
</dbReference>
<dbReference type="PANTHER" id="PTHR30298">
    <property type="entry name" value="H REPEAT-ASSOCIATED PREDICTED TRANSPOSASE"/>
    <property type="match status" value="1"/>
</dbReference>
<proteinExistence type="predicted"/>
<accession>A0ABS5QLI0</accession>
<evidence type="ECO:0000313" key="3">
    <source>
        <dbReference type="Proteomes" id="UP000680365"/>
    </source>
</evidence>
<reference evidence="2 3" key="1">
    <citation type="journal article" date="2021" name="Nat. Commun.">
        <title>Reductive evolution and unique predatory mode in the CPR bacterium Vampirococcus lugosii.</title>
        <authorList>
            <person name="Moreira D."/>
            <person name="Zivanovic Y."/>
            <person name="Lopez-Archilla A.I."/>
            <person name="Iniesto M."/>
            <person name="Lopez-Garcia P."/>
        </authorList>
    </citation>
    <scope>NUCLEOTIDE SEQUENCE [LARGE SCALE GENOMIC DNA]</scope>
    <source>
        <strain evidence="2">Chiprana</strain>
    </source>
</reference>
<dbReference type="RefSeq" id="WP_213349146.1">
    <property type="nucleotide sequence ID" value="NZ_JAEDAM010000035.1"/>
</dbReference>
<organism evidence="2 3">
    <name type="scientific">Candidatus Vampirococcus lugosii</name>
    <dbReference type="NCBI Taxonomy" id="2789015"/>
    <lineage>
        <taxon>Bacteria</taxon>
        <taxon>Candidatus Absconditibacteriota</taxon>
        <taxon>Vampirococcus</taxon>
    </lineage>
</organism>